<evidence type="ECO:0000313" key="2">
    <source>
        <dbReference type="EMBL" id="SNR64948.1"/>
    </source>
</evidence>
<evidence type="ECO:0000256" key="1">
    <source>
        <dbReference type="SAM" id="SignalP"/>
    </source>
</evidence>
<accession>A0A238Y2A7</accession>
<keyword evidence="1" id="KW-0732">Signal</keyword>
<sequence>MTAAVLAPVLLAGCGAVATPAPVNSDLVACKEGDDGSPANGVVLMAQSVPTASWVPCLKTMPLGWKFRDLDARNDSASFWLGPTHDPTHAIEVRLTESCSIEGATKVRSERAEMTRLELVSQVSPDFVGRRLYLFDGGCITVAFDLGGRASSEGLAVATQAFGAVSRDELRELVREESDGLLQLDPPVDGGGGP</sequence>
<dbReference type="AlphaFoldDB" id="A0A238Y2A7"/>
<proteinExistence type="predicted"/>
<organism evidence="2 3">
    <name type="scientific">Blastococcus mobilis</name>
    <dbReference type="NCBI Taxonomy" id="1938746"/>
    <lineage>
        <taxon>Bacteria</taxon>
        <taxon>Bacillati</taxon>
        <taxon>Actinomycetota</taxon>
        <taxon>Actinomycetes</taxon>
        <taxon>Geodermatophilales</taxon>
        <taxon>Geodermatophilaceae</taxon>
        <taxon>Blastococcus</taxon>
    </lineage>
</organism>
<feature type="chain" id="PRO_5038435336" description="DUF3558 domain-containing protein" evidence="1">
    <location>
        <begin position="19"/>
        <end position="194"/>
    </location>
</feature>
<protein>
    <recommendedName>
        <fullName evidence="4">DUF3558 domain-containing protein</fullName>
    </recommendedName>
</protein>
<keyword evidence="3" id="KW-1185">Reference proteome</keyword>
<dbReference type="Proteomes" id="UP000198403">
    <property type="component" value="Unassembled WGS sequence"/>
</dbReference>
<dbReference type="EMBL" id="FZNO01000017">
    <property type="protein sequence ID" value="SNR64948.1"/>
    <property type="molecule type" value="Genomic_DNA"/>
</dbReference>
<gene>
    <name evidence="2" type="ORF">SAMN06272737_11731</name>
</gene>
<reference evidence="2 3" key="1">
    <citation type="submission" date="2017-06" db="EMBL/GenBank/DDBJ databases">
        <authorList>
            <person name="Kim H.J."/>
            <person name="Triplett B.A."/>
        </authorList>
    </citation>
    <scope>NUCLEOTIDE SEQUENCE [LARGE SCALE GENOMIC DNA]</scope>
    <source>
        <strain evidence="2 3">DSM 44272</strain>
    </source>
</reference>
<name>A0A238Y2A7_9ACTN</name>
<evidence type="ECO:0000313" key="3">
    <source>
        <dbReference type="Proteomes" id="UP000198403"/>
    </source>
</evidence>
<feature type="signal peptide" evidence="1">
    <location>
        <begin position="1"/>
        <end position="18"/>
    </location>
</feature>
<evidence type="ECO:0008006" key="4">
    <source>
        <dbReference type="Google" id="ProtNLM"/>
    </source>
</evidence>